<sequence length="62" mass="6833">MRQQTKPFIIERKPSRKPKPDAAKPSIWGRLDADIAQGLKDQRNGDQHDADHAAATGGADRV</sequence>
<dbReference type="OrthoDB" id="8420621at2"/>
<reference evidence="2 3" key="1">
    <citation type="submission" date="2018-05" db="EMBL/GenBank/DDBJ databases">
        <title>The draft genome of strain NS-104.</title>
        <authorList>
            <person name="Hang P."/>
            <person name="Jiang J."/>
        </authorList>
    </citation>
    <scope>NUCLEOTIDE SEQUENCE [LARGE SCALE GENOMIC DNA]</scope>
    <source>
        <strain evidence="2 3">NS-104</strain>
    </source>
</reference>
<keyword evidence="3" id="KW-1185">Reference proteome</keyword>
<evidence type="ECO:0000313" key="2">
    <source>
        <dbReference type="EMBL" id="PWE53024.1"/>
    </source>
</evidence>
<organism evidence="2 3">
    <name type="scientific">Metarhizobium album</name>
    <dbReference type="NCBI Taxonomy" id="2182425"/>
    <lineage>
        <taxon>Bacteria</taxon>
        <taxon>Pseudomonadati</taxon>
        <taxon>Pseudomonadota</taxon>
        <taxon>Alphaproteobacteria</taxon>
        <taxon>Hyphomicrobiales</taxon>
        <taxon>Rhizobiaceae</taxon>
        <taxon>Metarhizobium</taxon>
    </lineage>
</organism>
<feature type="compositionally biased region" description="Basic and acidic residues" evidence="1">
    <location>
        <begin position="40"/>
        <end position="52"/>
    </location>
</feature>
<feature type="compositionally biased region" description="Low complexity" evidence="1">
    <location>
        <begin position="53"/>
        <end position="62"/>
    </location>
</feature>
<gene>
    <name evidence="2" type="ORF">DEM27_28515</name>
</gene>
<accession>A0A2U2DIA9</accession>
<dbReference type="Proteomes" id="UP000245252">
    <property type="component" value="Unassembled WGS sequence"/>
</dbReference>
<evidence type="ECO:0000313" key="3">
    <source>
        <dbReference type="Proteomes" id="UP000245252"/>
    </source>
</evidence>
<proteinExistence type="predicted"/>
<feature type="region of interest" description="Disordered" evidence="1">
    <location>
        <begin position="1"/>
        <end position="62"/>
    </location>
</feature>
<dbReference type="EMBL" id="QFBC01000019">
    <property type="protein sequence ID" value="PWE53024.1"/>
    <property type="molecule type" value="Genomic_DNA"/>
</dbReference>
<evidence type="ECO:0000256" key="1">
    <source>
        <dbReference type="SAM" id="MobiDB-lite"/>
    </source>
</evidence>
<feature type="compositionally biased region" description="Basic and acidic residues" evidence="1">
    <location>
        <begin position="9"/>
        <end position="22"/>
    </location>
</feature>
<dbReference type="RefSeq" id="WP_109461639.1">
    <property type="nucleotide sequence ID" value="NZ_QFBC01000019.1"/>
</dbReference>
<dbReference type="AlphaFoldDB" id="A0A2U2DIA9"/>
<protein>
    <submittedName>
        <fullName evidence="2">Uncharacterized protein</fullName>
    </submittedName>
</protein>
<name>A0A2U2DIA9_9HYPH</name>
<comment type="caution">
    <text evidence="2">The sequence shown here is derived from an EMBL/GenBank/DDBJ whole genome shotgun (WGS) entry which is preliminary data.</text>
</comment>